<keyword evidence="1" id="KW-0677">Repeat</keyword>
<dbReference type="InterPro" id="IPR002110">
    <property type="entry name" value="Ankyrin_rpt"/>
</dbReference>
<sequence>MVRVLADAGAELERTTHEGLSPLAAACSQQLPRTAKFLLERGVKVGGVKGKEGQHFVPLVEAAARRSETLVFLLLKWGADPSQAGWERESCHQSKRYVLISPLQKAITVPYTFFFKGGDAAENIYRIVKLLIERGARCPVSTPREALNEGDSPPLSDKSHLLAACYMRHIGLVQLLCGAGGADPNVCGRATDHCQKPVSPLASVLCDRRWHKDNKIENDIKTQWELAGALVEVSRGG</sequence>
<organism evidence="3">
    <name type="scientific">Chromera velia CCMP2878</name>
    <dbReference type="NCBI Taxonomy" id="1169474"/>
    <lineage>
        <taxon>Eukaryota</taxon>
        <taxon>Sar</taxon>
        <taxon>Alveolata</taxon>
        <taxon>Colpodellida</taxon>
        <taxon>Chromeraceae</taxon>
        <taxon>Chromera</taxon>
    </lineage>
</organism>
<dbReference type="Gene3D" id="1.25.40.20">
    <property type="entry name" value="Ankyrin repeat-containing domain"/>
    <property type="match status" value="2"/>
</dbReference>
<dbReference type="PhylomeDB" id="A0A0G4GN13"/>
<dbReference type="PANTHER" id="PTHR24198:SF165">
    <property type="entry name" value="ANKYRIN REPEAT-CONTAINING PROTEIN-RELATED"/>
    <property type="match status" value="1"/>
</dbReference>
<name>A0A0G4GN13_9ALVE</name>
<dbReference type="AlphaFoldDB" id="A0A0G4GN13"/>
<protein>
    <submittedName>
        <fullName evidence="3">Uncharacterized protein</fullName>
    </submittedName>
</protein>
<evidence type="ECO:0000256" key="1">
    <source>
        <dbReference type="ARBA" id="ARBA00022737"/>
    </source>
</evidence>
<reference evidence="3" key="1">
    <citation type="submission" date="2014-11" db="EMBL/GenBank/DDBJ databases">
        <authorList>
            <person name="Otto D Thomas"/>
            <person name="Naeem Raeece"/>
        </authorList>
    </citation>
    <scope>NUCLEOTIDE SEQUENCE</scope>
</reference>
<evidence type="ECO:0000256" key="2">
    <source>
        <dbReference type="ARBA" id="ARBA00023043"/>
    </source>
</evidence>
<accession>A0A0G4GN13</accession>
<keyword evidence="2" id="KW-0040">ANK repeat</keyword>
<dbReference type="SMART" id="SM00248">
    <property type="entry name" value="ANK"/>
    <property type="match status" value="3"/>
</dbReference>
<proteinExistence type="predicted"/>
<dbReference type="InterPro" id="IPR036770">
    <property type="entry name" value="Ankyrin_rpt-contain_sf"/>
</dbReference>
<dbReference type="VEuPathDB" id="CryptoDB:Cvel_22614"/>
<evidence type="ECO:0000313" key="3">
    <source>
        <dbReference type="EMBL" id="CEM31587.1"/>
    </source>
</evidence>
<gene>
    <name evidence="3" type="ORF">Cvel_22614</name>
</gene>
<dbReference type="EMBL" id="CDMZ01001370">
    <property type="protein sequence ID" value="CEM31587.1"/>
    <property type="molecule type" value="Genomic_DNA"/>
</dbReference>
<dbReference type="SUPFAM" id="SSF48403">
    <property type="entry name" value="Ankyrin repeat"/>
    <property type="match status" value="1"/>
</dbReference>
<dbReference type="PANTHER" id="PTHR24198">
    <property type="entry name" value="ANKYRIN REPEAT AND PROTEIN KINASE DOMAIN-CONTAINING PROTEIN"/>
    <property type="match status" value="1"/>
</dbReference>